<dbReference type="AlphaFoldDB" id="A0A1B8G8J9"/>
<dbReference type="EMBL" id="KV460272">
    <property type="protein sequence ID" value="OBT92154.2"/>
    <property type="molecule type" value="Genomic_DNA"/>
</dbReference>
<keyword evidence="6" id="KW-0325">Glycoprotein</keyword>
<evidence type="ECO:0000256" key="8">
    <source>
        <dbReference type="ARBA" id="ARBA00023295"/>
    </source>
</evidence>
<dbReference type="InterPro" id="IPR026891">
    <property type="entry name" value="Fn3-like"/>
</dbReference>
<evidence type="ECO:0000313" key="11">
    <source>
        <dbReference type="EMBL" id="OBT92154.2"/>
    </source>
</evidence>
<keyword evidence="8" id="KW-0326">Glycosidase</keyword>
<dbReference type="Gene3D" id="2.60.40.10">
    <property type="entry name" value="Immunoglobulins"/>
    <property type="match status" value="1"/>
</dbReference>
<dbReference type="RefSeq" id="XP_018125887.2">
    <property type="nucleotide sequence ID" value="XM_018279452.2"/>
</dbReference>
<dbReference type="Proteomes" id="UP000091956">
    <property type="component" value="Unassembled WGS sequence"/>
</dbReference>
<evidence type="ECO:0000256" key="5">
    <source>
        <dbReference type="ARBA" id="ARBA00022801"/>
    </source>
</evidence>
<dbReference type="InterPro" id="IPR002772">
    <property type="entry name" value="Glyco_hydro_3_C"/>
</dbReference>
<keyword evidence="12" id="KW-1185">Reference proteome</keyword>
<dbReference type="InterPro" id="IPR001764">
    <property type="entry name" value="Glyco_hydro_3_N"/>
</dbReference>
<protein>
    <recommendedName>
        <fullName evidence="4">beta-glucosidase</fullName>
        <ecNumber evidence="4">3.2.1.21</ecNumber>
    </recommendedName>
</protein>
<sequence>MLFQFFPSCRQLVTGAALASLMGTGHTAASPAQNEPRTNAIYQDASKPVKARVADLLSRMTFLEQLAQTRNVGGILGENASFDNTTVYSFNNGQGGGSISFGNYQNPAYLAAATLEDVVLQFQKNDRLHVPLINVADSVNGVTLLNTTLFPATLSMGQSWNIDLYGKVVQAMSIENHAVGIHWVLSPELDLAVEPRYGRVGEMYGEDRYHVSRFGVAYVKNMQDTDSKGFSRVATTVKHWVYGSSLGGINEARILGGINDFYNVHSYPYMAVFEEANPMALMPSYSSYDNVPMTTNIQYTKNVIRDLLKFDGVIISDYAAISQVLSTQHTANNIQAAGLKALAATVDHELGPPNQSGMEALSILSKNPTVAKAVREAARRVLTLKFLTKTFDEPIPDLKKLNSSLRTADAMQRNLDITRESMVLLKNDGILPLKSSLLLKVAVIGPMADIINPGSYAASDYSTGSTILSGIKKISSDVTFSRGCFRNNDTDFDTMKAEAVANARNAGLAVVALGSVAQIVDTNANDRTDGEGFDHANLDFPGPQNELLKAIVETGTPVVLIVSGGQAFSMEYAANATNAIIHTFLQGELGGDVLAEIITGKTNPSGKLTVSIPRLSSAVPIYYNYINSDRKQVGWQQVYTDYQSPVLDRLALYPFGHGLSYTKFDISGVTVTNNTSTHGQITVKAIVKNTGSVQGKEVVQVYFNQFAPDIERPVKNLIRFTKIDLKPGASTTVSFSIPVSELGYFVNGVKQVDADQYTIFVGSSSDEADLTATKIVVK</sequence>
<reference evidence="11 12" key="1">
    <citation type="submission" date="2016-03" db="EMBL/GenBank/DDBJ databases">
        <title>Comparative genomics of Pseudogymnoascus destructans, the fungus causing white-nose syndrome of bats.</title>
        <authorList>
            <person name="Palmer J.M."/>
            <person name="Drees K.P."/>
            <person name="Foster J.T."/>
            <person name="Lindner D.L."/>
        </authorList>
    </citation>
    <scope>NUCLEOTIDE SEQUENCE [LARGE SCALE GENOMIC DNA]</scope>
    <source>
        <strain evidence="11 12">UAMH 10579</strain>
    </source>
</reference>
<dbReference type="Gene3D" id="3.40.50.1700">
    <property type="entry name" value="Glycoside hydrolase family 3 C-terminal domain"/>
    <property type="match status" value="1"/>
</dbReference>
<dbReference type="Gene3D" id="3.20.20.300">
    <property type="entry name" value="Glycoside hydrolase, family 3, N-terminal domain"/>
    <property type="match status" value="1"/>
</dbReference>
<dbReference type="PANTHER" id="PTHR42715:SF10">
    <property type="entry name" value="BETA-GLUCOSIDASE"/>
    <property type="match status" value="1"/>
</dbReference>
<comment type="pathway">
    <text evidence="2">Glycan metabolism; cellulose degradation.</text>
</comment>
<name>A0A1B8G8J9_9PEZI</name>
<keyword evidence="5" id="KW-0378">Hydrolase</keyword>
<evidence type="ECO:0000256" key="6">
    <source>
        <dbReference type="ARBA" id="ARBA00023180"/>
    </source>
</evidence>
<evidence type="ECO:0000256" key="3">
    <source>
        <dbReference type="ARBA" id="ARBA00005336"/>
    </source>
</evidence>
<dbReference type="InterPro" id="IPR036962">
    <property type="entry name" value="Glyco_hydro_3_N_sf"/>
</dbReference>
<proteinExistence type="inferred from homology"/>
<accession>A0A1B8G8J9</accession>
<dbReference type="PANTHER" id="PTHR42715">
    <property type="entry name" value="BETA-GLUCOSIDASE"/>
    <property type="match status" value="1"/>
</dbReference>
<comment type="similarity">
    <text evidence="3">Belongs to the glycosyl hydrolase 3 family.</text>
</comment>
<dbReference type="Pfam" id="PF14310">
    <property type="entry name" value="Fn3-like"/>
    <property type="match status" value="1"/>
</dbReference>
<dbReference type="InterPro" id="IPR036881">
    <property type="entry name" value="Glyco_hydro_3_C_sf"/>
</dbReference>
<comment type="catalytic activity">
    <reaction evidence="1">
        <text>Hydrolysis of terminal, non-reducing beta-D-glucosyl residues with release of beta-D-glucose.</text>
        <dbReference type="EC" id="3.2.1.21"/>
    </reaction>
</comment>
<dbReference type="PRINTS" id="PR00133">
    <property type="entry name" value="GLHYDRLASE3"/>
</dbReference>
<evidence type="ECO:0000256" key="4">
    <source>
        <dbReference type="ARBA" id="ARBA00012744"/>
    </source>
</evidence>
<keyword evidence="7" id="KW-0119">Carbohydrate metabolism</keyword>
<keyword evidence="9" id="KW-0624">Polysaccharide degradation</keyword>
<evidence type="ECO:0000256" key="2">
    <source>
        <dbReference type="ARBA" id="ARBA00004987"/>
    </source>
</evidence>
<dbReference type="InterPro" id="IPR050288">
    <property type="entry name" value="Cellulose_deg_GH3"/>
</dbReference>
<dbReference type="SMART" id="SM01217">
    <property type="entry name" value="Fn3_like"/>
    <property type="match status" value="1"/>
</dbReference>
<evidence type="ECO:0000256" key="7">
    <source>
        <dbReference type="ARBA" id="ARBA00023277"/>
    </source>
</evidence>
<gene>
    <name evidence="11" type="ORF">VE01_10045</name>
</gene>
<dbReference type="SUPFAM" id="SSF51445">
    <property type="entry name" value="(Trans)glycosidases"/>
    <property type="match status" value="1"/>
</dbReference>
<dbReference type="Pfam" id="PF01915">
    <property type="entry name" value="Glyco_hydro_3_C"/>
    <property type="match status" value="1"/>
</dbReference>
<dbReference type="SUPFAM" id="SSF52279">
    <property type="entry name" value="Beta-D-glucan exohydrolase, C-terminal domain"/>
    <property type="match status" value="1"/>
</dbReference>
<reference evidence="12" key="2">
    <citation type="journal article" date="2018" name="Nat. Commun.">
        <title>Extreme sensitivity to ultraviolet light in the fungal pathogen causing white-nose syndrome of bats.</title>
        <authorList>
            <person name="Palmer J.M."/>
            <person name="Drees K.P."/>
            <person name="Foster J.T."/>
            <person name="Lindner D.L."/>
        </authorList>
    </citation>
    <scope>NUCLEOTIDE SEQUENCE [LARGE SCALE GENOMIC DNA]</scope>
    <source>
        <strain evidence="12">UAMH 10579</strain>
    </source>
</reference>
<dbReference type="STRING" id="342668.A0A1B8G8J9"/>
<evidence type="ECO:0000256" key="9">
    <source>
        <dbReference type="ARBA" id="ARBA00023326"/>
    </source>
</evidence>
<dbReference type="GO" id="GO:0000272">
    <property type="term" value="P:polysaccharide catabolic process"/>
    <property type="evidence" value="ECO:0007669"/>
    <property type="project" value="UniProtKB-KW"/>
</dbReference>
<evidence type="ECO:0000256" key="1">
    <source>
        <dbReference type="ARBA" id="ARBA00000448"/>
    </source>
</evidence>
<organism evidence="11 12">
    <name type="scientific">Pseudogymnoascus verrucosus</name>
    <dbReference type="NCBI Taxonomy" id="342668"/>
    <lineage>
        <taxon>Eukaryota</taxon>
        <taxon>Fungi</taxon>
        <taxon>Dikarya</taxon>
        <taxon>Ascomycota</taxon>
        <taxon>Pezizomycotina</taxon>
        <taxon>Leotiomycetes</taxon>
        <taxon>Thelebolales</taxon>
        <taxon>Thelebolaceae</taxon>
        <taxon>Pseudogymnoascus</taxon>
    </lineage>
</organism>
<feature type="domain" description="Fibronectin type III-like" evidence="10">
    <location>
        <begin position="697"/>
        <end position="765"/>
    </location>
</feature>
<dbReference type="GeneID" id="28843431"/>
<dbReference type="GO" id="GO:0008422">
    <property type="term" value="F:beta-glucosidase activity"/>
    <property type="evidence" value="ECO:0007669"/>
    <property type="project" value="UniProtKB-EC"/>
</dbReference>
<dbReference type="Pfam" id="PF00933">
    <property type="entry name" value="Glyco_hydro_3"/>
    <property type="match status" value="1"/>
</dbReference>
<dbReference type="EC" id="3.2.1.21" evidence="4"/>
<dbReference type="InterPro" id="IPR013783">
    <property type="entry name" value="Ig-like_fold"/>
</dbReference>
<evidence type="ECO:0000313" key="12">
    <source>
        <dbReference type="Proteomes" id="UP000091956"/>
    </source>
</evidence>
<dbReference type="InterPro" id="IPR017853">
    <property type="entry name" value="GH"/>
</dbReference>
<evidence type="ECO:0000259" key="10">
    <source>
        <dbReference type="SMART" id="SM01217"/>
    </source>
</evidence>